<dbReference type="Gramene" id="TRITD6Bv1G119410.1">
    <property type="protein sequence ID" value="TRITD6Bv1G119410.1"/>
    <property type="gene ID" value="TRITD6Bv1G119410"/>
</dbReference>
<dbReference type="Proteomes" id="UP000324705">
    <property type="component" value="Chromosome 6B"/>
</dbReference>
<keyword evidence="2" id="KW-1185">Reference proteome</keyword>
<dbReference type="EMBL" id="LT934122">
    <property type="protein sequence ID" value="VAI57954.1"/>
    <property type="molecule type" value="Genomic_DNA"/>
</dbReference>
<sequence length="134" mass="14894">MNVQHRQRSLPSRPLQACTPSFPLSSFLLPSHQSAFSSRCFVSSTALSPAALPHNTFLEEQREQGQQEWIEASHAGSVICFATFWIHAAVCDGSRSAQVVVAEYQGRWVLHIEGWQAGEGQEADRACLEQRGRL</sequence>
<reference evidence="1 2" key="1">
    <citation type="submission" date="2017-09" db="EMBL/GenBank/DDBJ databases">
        <authorList>
            <consortium name="International Durum Wheat Genome Sequencing Consortium (IDWGSC)"/>
            <person name="Milanesi L."/>
        </authorList>
    </citation>
    <scope>NUCLEOTIDE SEQUENCE [LARGE SCALE GENOMIC DNA]</scope>
    <source>
        <strain evidence="2">cv. Svevo</strain>
    </source>
</reference>
<organism evidence="1 2">
    <name type="scientific">Triticum turgidum subsp. durum</name>
    <name type="common">Durum wheat</name>
    <name type="synonym">Triticum durum</name>
    <dbReference type="NCBI Taxonomy" id="4567"/>
    <lineage>
        <taxon>Eukaryota</taxon>
        <taxon>Viridiplantae</taxon>
        <taxon>Streptophyta</taxon>
        <taxon>Embryophyta</taxon>
        <taxon>Tracheophyta</taxon>
        <taxon>Spermatophyta</taxon>
        <taxon>Magnoliopsida</taxon>
        <taxon>Liliopsida</taxon>
        <taxon>Poales</taxon>
        <taxon>Poaceae</taxon>
        <taxon>BOP clade</taxon>
        <taxon>Pooideae</taxon>
        <taxon>Triticodae</taxon>
        <taxon>Triticeae</taxon>
        <taxon>Triticinae</taxon>
        <taxon>Triticum</taxon>
    </lineage>
</organism>
<dbReference type="AlphaFoldDB" id="A0A9R1BAZ6"/>
<evidence type="ECO:0000313" key="1">
    <source>
        <dbReference type="EMBL" id="VAI57954.1"/>
    </source>
</evidence>
<proteinExistence type="predicted"/>
<evidence type="ECO:0000313" key="2">
    <source>
        <dbReference type="Proteomes" id="UP000324705"/>
    </source>
</evidence>
<name>A0A9R1BAZ6_TRITD</name>
<gene>
    <name evidence="1" type="ORF">TRITD_6Bv1G119410</name>
</gene>
<protein>
    <submittedName>
        <fullName evidence="1">Uncharacterized protein</fullName>
    </submittedName>
</protein>
<accession>A0A9R1BAZ6</accession>